<dbReference type="PROSITE" id="PS51257">
    <property type="entry name" value="PROKAR_LIPOPROTEIN"/>
    <property type="match status" value="1"/>
</dbReference>
<evidence type="ECO:0000313" key="2">
    <source>
        <dbReference type="EMBL" id="BBA20951.1"/>
    </source>
</evidence>
<reference evidence="2" key="1">
    <citation type="journal article" date="2017" name="J. Biol. Chem.">
        <title>Identification and characterization of a bacterial cytochrome P450 monooxygenase catalyzing the 3-nitration of tyrosine in rufomycin biosynthesis.</title>
        <authorList>
            <person name="Tomita H."/>
            <person name="Katsuyama Y."/>
            <person name="Minami H."/>
            <person name="Ohnishi Y."/>
        </authorList>
    </citation>
    <scope>NUCLEOTIDE SEQUENCE</scope>
</reference>
<name>A0A224AVC7_STRAR</name>
<evidence type="ECO:0000256" key="1">
    <source>
        <dbReference type="SAM" id="MobiDB-lite"/>
    </source>
</evidence>
<feature type="region of interest" description="Disordered" evidence="1">
    <location>
        <begin position="29"/>
        <end position="48"/>
    </location>
</feature>
<organism evidence="2">
    <name type="scientific">Streptomyces atratus</name>
    <dbReference type="NCBI Taxonomy" id="1893"/>
    <lineage>
        <taxon>Bacteria</taxon>
        <taxon>Bacillati</taxon>
        <taxon>Actinomycetota</taxon>
        <taxon>Actinomycetes</taxon>
        <taxon>Kitasatosporales</taxon>
        <taxon>Streptomycetaceae</taxon>
        <taxon>Streptomyces</taxon>
    </lineage>
</organism>
<dbReference type="AlphaFoldDB" id="A0A224AVC7"/>
<protein>
    <submittedName>
        <fullName evidence="2">Uncharacterized protein</fullName>
    </submittedName>
</protein>
<accession>A0A224AVC7</accession>
<gene>
    <name evidence="2" type="primary">rufD</name>
</gene>
<dbReference type="EMBL" id="LC257593">
    <property type="protein sequence ID" value="BBA20951.1"/>
    <property type="molecule type" value="Genomic_DNA"/>
</dbReference>
<sequence length="48" mass="4759">MCSHCRFSAPSGPSGSACLGFAGLLELPVSQEPRPGPHGSPVGRGLPG</sequence>
<proteinExistence type="predicted"/>